<accession>A0A0A9FXB0</accession>
<reference evidence="1" key="2">
    <citation type="journal article" date="2015" name="Data Brief">
        <title>Shoot transcriptome of the giant reed, Arundo donax.</title>
        <authorList>
            <person name="Barrero R.A."/>
            <person name="Guerrero F.D."/>
            <person name="Moolhuijzen P."/>
            <person name="Goolsby J.A."/>
            <person name="Tidwell J."/>
            <person name="Bellgard S.E."/>
            <person name="Bellgard M.I."/>
        </authorList>
    </citation>
    <scope>NUCLEOTIDE SEQUENCE</scope>
    <source>
        <tissue evidence="1">Shoot tissue taken approximately 20 cm above the soil surface</tissue>
    </source>
</reference>
<organism evidence="1">
    <name type="scientific">Arundo donax</name>
    <name type="common">Giant reed</name>
    <name type="synonym">Donax arundinaceus</name>
    <dbReference type="NCBI Taxonomy" id="35708"/>
    <lineage>
        <taxon>Eukaryota</taxon>
        <taxon>Viridiplantae</taxon>
        <taxon>Streptophyta</taxon>
        <taxon>Embryophyta</taxon>
        <taxon>Tracheophyta</taxon>
        <taxon>Spermatophyta</taxon>
        <taxon>Magnoliopsida</taxon>
        <taxon>Liliopsida</taxon>
        <taxon>Poales</taxon>
        <taxon>Poaceae</taxon>
        <taxon>PACMAD clade</taxon>
        <taxon>Arundinoideae</taxon>
        <taxon>Arundineae</taxon>
        <taxon>Arundo</taxon>
    </lineage>
</organism>
<dbReference type="EMBL" id="GBRH01180989">
    <property type="protein sequence ID" value="JAE16907.1"/>
    <property type="molecule type" value="Transcribed_RNA"/>
</dbReference>
<protein>
    <submittedName>
        <fullName evidence="1">Uncharacterized protein</fullName>
    </submittedName>
</protein>
<dbReference type="AlphaFoldDB" id="A0A0A9FXB0"/>
<reference evidence="1" key="1">
    <citation type="submission" date="2014-09" db="EMBL/GenBank/DDBJ databases">
        <authorList>
            <person name="Magalhaes I.L.F."/>
            <person name="Oliveira U."/>
            <person name="Santos F.R."/>
            <person name="Vidigal T.H.D.A."/>
            <person name="Brescovit A.D."/>
            <person name="Santos A.J."/>
        </authorList>
    </citation>
    <scope>NUCLEOTIDE SEQUENCE</scope>
    <source>
        <tissue evidence="1">Shoot tissue taken approximately 20 cm above the soil surface</tissue>
    </source>
</reference>
<sequence length="47" mass="5139">MYSVLSGYLRIKTISVTRTLKAMLSTTTTMTENLATFGWPAPSSLPT</sequence>
<proteinExistence type="predicted"/>
<name>A0A0A9FXB0_ARUDO</name>
<evidence type="ECO:0000313" key="1">
    <source>
        <dbReference type="EMBL" id="JAE16907.1"/>
    </source>
</evidence>